<dbReference type="InterPro" id="IPR011011">
    <property type="entry name" value="Znf_FYVE_PHD"/>
</dbReference>
<reference evidence="1" key="1">
    <citation type="submission" date="2020-04" db="EMBL/GenBank/DDBJ databases">
        <title>Hybrid Assembly of Korean Phytophthora infestans isolates.</title>
        <authorList>
            <person name="Prokchorchik M."/>
            <person name="Lee Y."/>
            <person name="Seo J."/>
            <person name="Cho J.-H."/>
            <person name="Park Y.-E."/>
            <person name="Jang D.-C."/>
            <person name="Im J.-S."/>
            <person name="Choi J.-G."/>
            <person name="Park H.-J."/>
            <person name="Lee G.-B."/>
            <person name="Lee Y.-G."/>
            <person name="Hong S.-Y."/>
            <person name="Cho K."/>
            <person name="Sohn K.H."/>
        </authorList>
    </citation>
    <scope>NUCLEOTIDE SEQUENCE</scope>
    <source>
        <strain evidence="1">KR_1_A1</strain>
        <strain evidence="2">KR_2_A2</strain>
    </source>
</reference>
<keyword evidence="3" id="KW-1185">Reference proteome</keyword>
<dbReference type="InterPro" id="IPR052727">
    <property type="entry name" value="Rab4/Rab5_effector"/>
</dbReference>
<dbReference type="AlphaFoldDB" id="A0A833WKR2"/>
<dbReference type="Gene3D" id="3.30.530.20">
    <property type="match status" value="1"/>
</dbReference>
<evidence type="ECO:0008006" key="4">
    <source>
        <dbReference type="Google" id="ProtNLM"/>
    </source>
</evidence>
<dbReference type="Proteomes" id="UP000704712">
    <property type="component" value="Unassembled WGS sequence"/>
</dbReference>
<evidence type="ECO:0000313" key="3">
    <source>
        <dbReference type="Proteomes" id="UP000602510"/>
    </source>
</evidence>
<sequence length="391" mass="43756">MTGSIFSASPFSVISLSTADEFELQSVVKTILDANFDRYLHFTAVDPNAWKLIKDKDGMQVYSSRPRRQHSHNVVEDSTSELQSLLCLGSVPGTLDNIMESVQESALGVKDQSTNDSNDAVLLRIKGPTVLDPFATVVVKWMELDVLHRSMGFIQNRDYVFVEATGIKYLPSGEPVGYHVMHSVGIRQAHNLPGRVRSELSTCSFFRQENNTLSVYSMAILEPMSDRVRQFVAPRLIKMLQSTFKPVSVGKVKKFAQTMGKRYTELDKRKPHHSDHNCVTCTKRVGRLAKLASRHNTCTVCCGSICTACKIEKKQKMVSSDLKVTTKKVAICFSCLTDVMTANESQFSFAEDSDDDTEPHRPMYHSVWATRLPSWSSTKSSESSIDFASTR</sequence>
<gene>
    <name evidence="1" type="ORF">GN244_ATG03562</name>
    <name evidence="2" type="ORF">GN958_ATG11610</name>
</gene>
<accession>A0A833WKR2</accession>
<organism evidence="1 3">
    <name type="scientific">Phytophthora infestans</name>
    <name type="common">Potato late blight agent</name>
    <name type="synonym">Botrytis infestans</name>
    <dbReference type="NCBI Taxonomy" id="4787"/>
    <lineage>
        <taxon>Eukaryota</taxon>
        <taxon>Sar</taxon>
        <taxon>Stramenopiles</taxon>
        <taxon>Oomycota</taxon>
        <taxon>Peronosporomycetes</taxon>
        <taxon>Peronosporales</taxon>
        <taxon>Peronosporaceae</taxon>
        <taxon>Phytophthora</taxon>
    </lineage>
</organism>
<protein>
    <recommendedName>
        <fullName evidence="4">START domain-containing protein</fullName>
    </recommendedName>
</protein>
<dbReference type="SUPFAM" id="SSF57903">
    <property type="entry name" value="FYVE/PHD zinc finger"/>
    <property type="match status" value="1"/>
</dbReference>
<evidence type="ECO:0000313" key="2">
    <source>
        <dbReference type="EMBL" id="KAF4139250.1"/>
    </source>
</evidence>
<dbReference type="EMBL" id="JAACNO010001560">
    <property type="protein sequence ID" value="KAF4139250.1"/>
    <property type="molecule type" value="Genomic_DNA"/>
</dbReference>
<proteinExistence type="predicted"/>
<dbReference type="PANTHER" id="PTHR13510:SF44">
    <property type="entry name" value="RABENOSYN-5"/>
    <property type="match status" value="1"/>
</dbReference>
<dbReference type="Proteomes" id="UP000602510">
    <property type="component" value="Unassembled WGS sequence"/>
</dbReference>
<name>A0A833WKR2_PHYIN</name>
<dbReference type="EMBL" id="WSZM01000077">
    <property type="protein sequence ID" value="KAF4044107.1"/>
    <property type="molecule type" value="Genomic_DNA"/>
</dbReference>
<dbReference type="InterPro" id="IPR023393">
    <property type="entry name" value="START-like_dom_sf"/>
</dbReference>
<evidence type="ECO:0000313" key="1">
    <source>
        <dbReference type="EMBL" id="KAF4044107.1"/>
    </source>
</evidence>
<dbReference type="PANTHER" id="PTHR13510">
    <property type="entry name" value="FYVE-FINGER-CONTAINING RAB5 EFFECTOR PROTEIN RABENOSYN-5-RELATED"/>
    <property type="match status" value="1"/>
</dbReference>
<comment type="caution">
    <text evidence="1">The sequence shown here is derived from an EMBL/GenBank/DDBJ whole genome shotgun (WGS) entry which is preliminary data.</text>
</comment>